<dbReference type="PANTHER" id="PTHR43072">
    <property type="entry name" value="N-ACETYLTRANSFERASE"/>
    <property type="match status" value="1"/>
</dbReference>
<protein>
    <submittedName>
        <fullName evidence="2">GNAT family N-acetyltransferase</fullName>
    </submittedName>
</protein>
<dbReference type="PROSITE" id="PS51186">
    <property type="entry name" value="GNAT"/>
    <property type="match status" value="1"/>
</dbReference>
<sequence length="208" mass="22516">MGGGRRVSSARATAAEWQDADIEATARIQRDWDQPAVFRVADSEPALADALQARGYADHTQTMMMSCAISALTDRQVPPVTSFALWPPLAIQRDLWTEQGIGAARQTIMARVNLPKAALLGRIRDRAAAVGFVAVADSIAVLHALEVLPAMRRQGLASWTVREAAFWAQKHGASTMLLAVTAENAGAIALYHGLGFSQIASYRYFQQP</sequence>
<dbReference type="Pfam" id="PF00583">
    <property type="entry name" value="Acetyltransf_1"/>
    <property type="match status" value="1"/>
</dbReference>
<dbReference type="Gene3D" id="3.40.630.30">
    <property type="match status" value="1"/>
</dbReference>
<name>A0A533IH46_PARDE</name>
<keyword evidence="2" id="KW-0808">Transferase</keyword>
<organism evidence="2 3">
    <name type="scientific">Paracoccus denitrificans</name>
    <dbReference type="NCBI Taxonomy" id="266"/>
    <lineage>
        <taxon>Bacteria</taxon>
        <taxon>Pseudomonadati</taxon>
        <taxon>Pseudomonadota</taxon>
        <taxon>Alphaproteobacteria</taxon>
        <taxon>Rhodobacterales</taxon>
        <taxon>Paracoccaceae</taxon>
        <taxon>Paracoccus</taxon>
    </lineage>
</organism>
<feature type="domain" description="N-acetyltransferase" evidence="1">
    <location>
        <begin position="75"/>
        <end position="208"/>
    </location>
</feature>
<dbReference type="AlphaFoldDB" id="A0A533IH46"/>
<evidence type="ECO:0000313" key="2">
    <source>
        <dbReference type="EMBL" id="TKW68868.1"/>
    </source>
</evidence>
<dbReference type="InterPro" id="IPR000182">
    <property type="entry name" value="GNAT_dom"/>
</dbReference>
<dbReference type="SUPFAM" id="SSF55729">
    <property type="entry name" value="Acyl-CoA N-acyltransferases (Nat)"/>
    <property type="match status" value="1"/>
</dbReference>
<accession>A0A533IH46</accession>
<proteinExistence type="predicted"/>
<comment type="caution">
    <text evidence="2">The sequence shown here is derived from an EMBL/GenBank/DDBJ whole genome shotgun (WGS) entry which is preliminary data.</text>
</comment>
<dbReference type="Proteomes" id="UP000315344">
    <property type="component" value="Unassembled WGS sequence"/>
</dbReference>
<dbReference type="CDD" id="cd04301">
    <property type="entry name" value="NAT_SF"/>
    <property type="match status" value="1"/>
</dbReference>
<reference evidence="2 3" key="1">
    <citation type="journal article" date="2017" name="Nat. Commun.">
        <title>In situ click chemistry generation of cyclooxygenase-2 inhibitors.</title>
        <authorList>
            <person name="Bhardwaj A."/>
            <person name="Kaur J."/>
            <person name="Wuest M."/>
            <person name="Wuest F."/>
        </authorList>
    </citation>
    <scope>NUCLEOTIDE SEQUENCE [LARGE SCALE GENOMIC DNA]</scope>
    <source>
        <strain evidence="2">S2_012_000_R3_94</strain>
    </source>
</reference>
<evidence type="ECO:0000259" key="1">
    <source>
        <dbReference type="PROSITE" id="PS51186"/>
    </source>
</evidence>
<dbReference type="InterPro" id="IPR016181">
    <property type="entry name" value="Acyl_CoA_acyltransferase"/>
</dbReference>
<gene>
    <name evidence="2" type="ORF">DI616_00960</name>
</gene>
<evidence type="ECO:0000313" key="3">
    <source>
        <dbReference type="Proteomes" id="UP000315344"/>
    </source>
</evidence>
<dbReference type="EMBL" id="VAFL01000001">
    <property type="protein sequence ID" value="TKW68868.1"/>
    <property type="molecule type" value="Genomic_DNA"/>
</dbReference>
<dbReference type="GO" id="GO:0016747">
    <property type="term" value="F:acyltransferase activity, transferring groups other than amino-acyl groups"/>
    <property type="evidence" value="ECO:0007669"/>
    <property type="project" value="InterPro"/>
</dbReference>